<evidence type="ECO:0000313" key="3">
    <source>
        <dbReference type="Proteomes" id="UP000182740"/>
    </source>
</evidence>
<dbReference type="Proteomes" id="UP000182740">
    <property type="component" value="Unassembled WGS sequence"/>
</dbReference>
<proteinExistence type="predicted"/>
<sequence>MTRENDAGDLPTTARRALVVAAAAAGFWLVSWLLSGHADAASRDPEPVGVGVPARSAVAGAVVPRVAPVASSSLPVAEPVGHAVRSAAPVVQAAAPVVSDVVRGAAPLADVAGVAVRPVSGVVRGAAPLVKPVAAVAGAAIAPVSRVVRSVAPVIDPLSDVLRAAEPPIDPVLQVVPPAEPVLGTVAPATTAAAVAQPTPESLPATQAAELQLWRSAGLPRALTAEVGPLAPVSEASRGSARPTAVPRNPAHGTTRPALRTPVAPQPPGPAPGTPPPIPADAASGAGSSIPPAFLAADHGSRVTGALPRSNRDFVPLWRPREPGTGPG</sequence>
<name>A0A1K1S9F3_9PSEU</name>
<feature type="compositionally biased region" description="Low complexity" evidence="1">
    <location>
        <begin position="280"/>
        <end position="293"/>
    </location>
</feature>
<feature type="compositionally biased region" description="Pro residues" evidence="1">
    <location>
        <begin position="264"/>
        <end position="279"/>
    </location>
</feature>
<evidence type="ECO:0000256" key="1">
    <source>
        <dbReference type="SAM" id="MobiDB-lite"/>
    </source>
</evidence>
<gene>
    <name evidence="2" type="ORF">SAMN04489730_5090</name>
</gene>
<keyword evidence="3" id="KW-1185">Reference proteome</keyword>
<reference evidence="3" key="1">
    <citation type="submission" date="2016-11" db="EMBL/GenBank/DDBJ databases">
        <authorList>
            <person name="Varghese N."/>
            <person name="Submissions S."/>
        </authorList>
    </citation>
    <scope>NUCLEOTIDE SEQUENCE [LARGE SCALE GENOMIC DNA]</scope>
    <source>
        <strain evidence="3">DSM 44671</strain>
    </source>
</reference>
<protein>
    <submittedName>
        <fullName evidence="2">Uncharacterized protein</fullName>
    </submittedName>
</protein>
<accession>A0A1K1S9F3</accession>
<dbReference type="AlphaFoldDB" id="A0A1K1S9F3"/>
<dbReference type="OrthoDB" id="3638824at2"/>
<dbReference type="STRING" id="546364.SAMN04489730_5090"/>
<organism evidence="2 3">
    <name type="scientific">Amycolatopsis australiensis</name>
    <dbReference type="NCBI Taxonomy" id="546364"/>
    <lineage>
        <taxon>Bacteria</taxon>
        <taxon>Bacillati</taxon>
        <taxon>Actinomycetota</taxon>
        <taxon>Actinomycetes</taxon>
        <taxon>Pseudonocardiales</taxon>
        <taxon>Pseudonocardiaceae</taxon>
        <taxon>Amycolatopsis</taxon>
    </lineage>
</organism>
<evidence type="ECO:0000313" key="2">
    <source>
        <dbReference type="EMBL" id="SFW80958.1"/>
    </source>
</evidence>
<dbReference type="RefSeq" id="WP_143168637.1">
    <property type="nucleotide sequence ID" value="NZ_FPJG01000006.1"/>
</dbReference>
<dbReference type="EMBL" id="FPJG01000006">
    <property type="protein sequence ID" value="SFW80958.1"/>
    <property type="molecule type" value="Genomic_DNA"/>
</dbReference>
<feature type="region of interest" description="Disordered" evidence="1">
    <location>
        <begin position="233"/>
        <end position="328"/>
    </location>
</feature>